<keyword evidence="6 9" id="KW-1133">Transmembrane helix</keyword>
<evidence type="ECO:0000256" key="8">
    <source>
        <dbReference type="ARBA" id="ARBA00034247"/>
    </source>
</evidence>
<dbReference type="Gene3D" id="3.30.450.20">
    <property type="entry name" value="PAS domain"/>
    <property type="match status" value="1"/>
</dbReference>
<dbReference type="HOGENOM" id="CLU_000445_134_6_6"/>
<proteinExistence type="predicted"/>
<dbReference type="SMART" id="SM00267">
    <property type="entry name" value="GGDEF"/>
    <property type="match status" value="1"/>
</dbReference>
<comment type="cofactor">
    <cofactor evidence="1">
        <name>Mg(2+)</name>
        <dbReference type="ChEBI" id="CHEBI:18420"/>
    </cofactor>
</comment>
<evidence type="ECO:0000313" key="12">
    <source>
        <dbReference type="Proteomes" id="UP000018418"/>
    </source>
</evidence>
<reference evidence="11 12" key="1">
    <citation type="submission" date="2013-10" db="EMBL/GenBank/DDBJ databases">
        <title>The Genome Sequence of Acinetobacter brisouii CIP 110357.</title>
        <authorList>
            <consortium name="The Broad Institute Genomics Platform"/>
            <consortium name="The Broad Institute Genome Sequencing Center for Infectious Disease"/>
            <person name="Cerqueira G."/>
            <person name="Feldgarden M."/>
            <person name="Courvalin P."/>
            <person name="Grillot-Courvalin C."/>
            <person name="Clermont D."/>
            <person name="Rocha E."/>
            <person name="Yoon E.-J."/>
            <person name="Nemec A."/>
            <person name="Young S.K."/>
            <person name="Zeng Q."/>
            <person name="Gargeya S."/>
            <person name="Fitzgerald M."/>
            <person name="Abouelleil A."/>
            <person name="Alvarado L."/>
            <person name="Berlin A.M."/>
            <person name="Chapman S.B."/>
            <person name="Gainer-Dewar J."/>
            <person name="Goldberg J."/>
            <person name="Gnerre S."/>
            <person name="Griggs A."/>
            <person name="Gujja S."/>
            <person name="Hansen M."/>
            <person name="Howarth C."/>
            <person name="Imamovic A."/>
            <person name="Ireland A."/>
            <person name="Larimer J."/>
            <person name="McCowan C."/>
            <person name="Murphy C."/>
            <person name="Pearson M."/>
            <person name="Poon T.W."/>
            <person name="Priest M."/>
            <person name="Roberts A."/>
            <person name="Saif S."/>
            <person name="Shea T."/>
            <person name="Sykes S."/>
            <person name="Wortman J."/>
            <person name="Nusbaum C."/>
            <person name="Birren B."/>
        </authorList>
    </citation>
    <scope>NUCLEOTIDE SEQUENCE [LARGE SCALE GENOMIC DNA]</scope>
    <source>
        <strain evidence="11 12">CIP 110357</strain>
    </source>
</reference>
<keyword evidence="7 9" id="KW-0472">Membrane</keyword>
<dbReference type="EC" id="2.7.7.65" evidence="3"/>
<dbReference type="InterPro" id="IPR043128">
    <property type="entry name" value="Rev_trsase/Diguanyl_cyclase"/>
</dbReference>
<dbReference type="RefSeq" id="WP_004898112.1">
    <property type="nucleotide sequence ID" value="NZ_BBTI01000013.1"/>
</dbReference>
<evidence type="ECO:0000256" key="2">
    <source>
        <dbReference type="ARBA" id="ARBA00004651"/>
    </source>
</evidence>
<evidence type="ECO:0000256" key="6">
    <source>
        <dbReference type="ARBA" id="ARBA00022989"/>
    </source>
</evidence>
<dbReference type="CDD" id="cd18773">
    <property type="entry name" value="PDC1_HK_sensor"/>
    <property type="match status" value="1"/>
</dbReference>
<feature type="transmembrane region" description="Helical" evidence="9">
    <location>
        <begin position="17"/>
        <end position="40"/>
    </location>
</feature>
<evidence type="ECO:0000259" key="10">
    <source>
        <dbReference type="PROSITE" id="PS50887"/>
    </source>
</evidence>
<dbReference type="Gene3D" id="3.30.70.270">
    <property type="match status" value="1"/>
</dbReference>
<dbReference type="GO" id="GO:0043709">
    <property type="term" value="P:cell adhesion involved in single-species biofilm formation"/>
    <property type="evidence" value="ECO:0007669"/>
    <property type="project" value="TreeGrafter"/>
</dbReference>
<comment type="catalytic activity">
    <reaction evidence="8">
        <text>2 GTP = 3',3'-c-di-GMP + 2 diphosphate</text>
        <dbReference type="Rhea" id="RHEA:24898"/>
        <dbReference type="ChEBI" id="CHEBI:33019"/>
        <dbReference type="ChEBI" id="CHEBI:37565"/>
        <dbReference type="ChEBI" id="CHEBI:58805"/>
        <dbReference type="EC" id="2.7.7.65"/>
    </reaction>
</comment>
<protein>
    <recommendedName>
        <fullName evidence="3">diguanylate cyclase</fullName>
        <ecNumber evidence="3">2.7.7.65</ecNumber>
    </recommendedName>
</protein>
<gene>
    <name evidence="11" type="ORF">P255_02690</name>
</gene>
<dbReference type="Proteomes" id="UP000018418">
    <property type="component" value="Unassembled WGS sequence"/>
</dbReference>
<dbReference type="NCBIfam" id="TIGR00254">
    <property type="entry name" value="GGDEF"/>
    <property type="match status" value="1"/>
</dbReference>
<evidence type="ECO:0000313" key="11">
    <source>
        <dbReference type="EMBL" id="ESK49115.1"/>
    </source>
</evidence>
<name>V2UKF0_9GAMM</name>
<dbReference type="GO" id="GO:1902201">
    <property type="term" value="P:negative regulation of bacterial-type flagellum-dependent cell motility"/>
    <property type="evidence" value="ECO:0007669"/>
    <property type="project" value="TreeGrafter"/>
</dbReference>
<organism evidence="11 12">
    <name type="scientific">Acinetobacter brisouii CIP 110357</name>
    <dbReference type="NCBI Taxonomy" id="1341683"/>
    <lineage>
        <taxon>Bacteria</taxon>
        <taxon>Pseudomonadati</taxon>
        <taxon>Pseudomonadota</taxon>
        <taxon>Gammaproteobacteria</taxon>
        <taxon>Moraxellales</taxon>
        <taxon>Moraxellaceae</taxon>
        <taxon>Acinetobacter</taxon>
    </lineage>
</organism>
<dbReference type="PANTHER" id="PTHR45138:SF9">
    <property type="entry name" value="DIGUANYLATE CYCLASE DGCM-RELATED"/>
    <property type="match status" value="1"/>
</dbReference>
<evidence type="ECO:0000256" key="5">
    <source>
        <dbReference type="ARBA" id="ARBA00022692"/>
    </source>
</evidence>
<keyword evidence="4" id="KW-1003">Cell membrane</keyword>
<dbReference type="EMBL" id="AYEU01000010">
    <property type="protein sequence ID" value="ESK49115.1"/>
    <property type="molecule type" value="Genomic_DNA"/>
</dbReference>
<sequence length="521" mass="60005">MTFKKFIYSLDLNLRKLILYLSIFSVVSLFIVSLVMSYYIEKHELLHNALSVNAEYAAKIANSSGSHFKMMQKELAYSAEILGKNFNNQKYMQNEVDRLKYQSNYFNSVTISDKNGKFLSFAPLKLNFQKNKVIRSLGFKLSLEKQAPVISPPYYGTSKNLLIFISHPIFDEKHHYLGFIGATIYLKHDNILNKMLSSHYGYRHNYMYVVDQNKYILFHPDMNKIGQLSNINIQSLVGKNRGEIRLNDENGNEWLAGFARIPTTGWMVISQQPASELLKETSETVYEMLVGMLLFYILIFFVIWKISYLISSPLSLLANMASHLHKPDIEASIERVNPWFVEVRQFKSALLISSQHFKDTISKLKFYMHTDPLTHLYNRRGMGLSVAHFIETNIPFAIISIDIDYFKKINDTFGHDQGDVILKEIANHIRSNFRDEDICCRSGGEEFVVLAARLKLENAVNLAERLRQKIESTSMPLVGEVTISIGISHWPTTSQNIKTVFKRADECLYNAKADGRNCTRF</sequence>
<dbReference type="Pfam" id="PF02743">
    <property type="entry name" value="dCache_1"/>
    <property type="match status" value="1"/>
</dbReference>
<dbReference type="FunFam" id="3.30.70.270:FF:000001">
    <property type="entry name" value="Diguanylate cyclase domain protein"/>
    <property type="match status" value="1"/>
</dbReference>
<dbReference type="STRING" id="396323.VH98_11525"/>
<dbReference type="Pfam" id="PF00990">
    <property type="entry name" value="GGDEF"/>
    <property type="match status" value="1"/>
</dbReference>
<dbReference type="InterPro" id="IPR033479">
    <property type="entry name" value="dCache_1"/>
</dbReference>
<keyword evidence="12" id="KW-1185">Reference proteome</keyword>
<dbReference type="GO" id="GO:0052621">
    <property type="term" value="F:diguanylate cyclase activity"/>
    <property type="evidence" value="ECO:0007669"/>
    <property type="project" value="UniProtKB-EC"/>
</dbReference>
<dbReference type="InterPro" id="IPR029787">
    <property type="entry name" value="Nucleotide_cyclase"/>
</dbReference>
<dbReference type="OrthoDB" id="9812260at2"/>
<evidence type="ECO:0000256" key="1">
    <source>
        <dbReference type="ARBA" id="ARBA00001946"/>
    </source>
</evidence>
<comment type="caution">
    <text evidence="11">The sequence shown here is derived from an EMBL/GenBank/DDBJ whole genome shotgun (WGS) entry which is preliminary data.</text>
</comment>
<dbReference type="CDD" id="cd12912">
    <property type="entry name" value="PDC2_MCP_like"/>
    <property type="match status" value="1"/>
</dbReference>
<dbReference type="InterPro" id="IPR050469">
    <property type="entry name" value="Diguanylate_Cyclase"/>
</dbReference>
<evidence type="ECO:0000256" key="3">
    <source>
        <dbReference type="ARBA" id="ARBA00012528"/>
    </source>
</evidence>
<dbReference type="SUPFAM" id="SSF55073">
    <property type="entry name" value="Nucleotide cyclase"/>
    <property type="match status" value="1"/>
</dbReference>
<evidence type="ECO:0000256" key="4">
    <source>
        <dbReference type="ARBA" id="ARBA00022475"/>
    </source>
</evidence>
<keyword evidence="5 9" id="KW-0812">Transmembrane</keyword>
<dbReference type="PANTHER" id="PTHR45138">
    <property type="entry name" value="REGULATORY COMPONENTS OF SENSORY TRANSDUCTION SYSTEM"/>
    <property type="match status" value="1"/>
</dbReference>
<comment type="subcellular location">
    <subcellularLocation>
        <location evidence="2">Cell membrane</location>
        <topology evidence="2">Multi-pass membrane protein</topology>
    </subcellularLocation>
</comment>
<feature type="transmembrane region" description="Helical" evidence="9">
    <location>
        <begin position="285"/>
        <end position="304"/>
    </location>
</feature>
<dbReference type="AlphaFoldDB" id="V2UKF0"/>
<evidence type="ECO:0000256" key="7">
    <source>
        <dbReference type="ARBA" id="ARBA00023136"/>
    </source>
</evidence>
<feature type="domain" description="GGDEF" evidence="10">
    <location>
        <begin position="394"/>
        <end position="521"/>
    </location>
</feature>
<dbReference type="GO" id="GO:0005886">
    <property type="term" value="C:plasma membrane"/>
    <property type="evidence" value="ECO:0007669"/>
    <property type="project" value="UniProtKB-SubCell"/>
</dbReference>
<dbReference type="PATRIC" id="fig|1341683.3.peg.2657"/>
<dbReference type="InterPro" id="IPR000160">
    <property type="entry name" value="GGDEF_dom"/>
</dbReference>
<dbReference type="CDD" id="cd01949">
    <property type="entry name" value="GGDEF"/>
    <property type="match status" value="1"/>
</dbReference>
<accession>V2UKF0</accession>
<evidence type="ECO:0000256" key="9">
    <source>
        <dbReference type="SAM" id="Phobius"/>
    </source>
</evidence>
<dbReference type="PROSITE" id="PS50887">
    <property type="entry name" value="GGDEF"/>
    <property type="match status" value="1"/>
</dbReference>